<dbReference type="PANTHER" id="PTHR10545:SF29">
    <property type="entry name" value="GH14572P-RELATED"/>
    <property type="match status" value="1"/>
</dbReference>
<sequence length="157" mass="18062">MFKIRKATEQDIPTIFDLIKKLAVYEKLENEVVTSEEELKKNVFDNGFAKVLIGEEDGNPVGFALYFYNFSTFVGKPGIYLEDLFVEPDRRGKGYGKKLLIELAKIAETENCGRFEWSVLDWNTPSIEFYKSLGAKPMDEWTVFRLDKQGISELAKL</sequence>
<evidence type="ECO:0000256" key="3">
    <source>
        <dbReference type="ARBA" id="ARBA00023315"/>
    </source>
</evidence>
<dbReference type="EMBL" id="LFNG01000012">
    <property type="protein sequence ID" value="KMQ70996.1"/>
    <property type="molecule type" value="Genomic_DNA"/>
</dbReference>
<reference evidence="5 6" key="1">
    <citation type="journal article" date="2004" name="Int. J. Syst. Evol. Microbiol.">
        <title>Kaistella koreensis gen. nov., sp. nov., a novel member of the Chryseobacterium-Bergeyella-Riemerella branch.</title>
        <authorList>
            <person name="Kim M.K."/>
            <person name="Im W.T."/>
            <person name="Shin Y.K."/>
            <person name="Lim J.H."/>
            <person name="Kim S.H."/>
            <person name="Lee B.C."/>
            <person name="Park M.Y."/>
            <person name="Lee K.Y."/>
            <person name="Lee S.T."/>
        </authorList>
    </citation>
    <scope>NUCLEOTIDE SEQUENCE [LARGE SCALE GENOMIC DNA]</scope>
    <source>
        <strain evidence="5 6">CCUG 49689</strain>
    </source>
</reference>
<keyword evidence="3" id="KW-0012">Acyltransferase</keyword>
<name>A0A0J7IYU5_9FLAO</name>
<keyword evidence="6" id="KW-1185">Reference proteome</keyword>
<gene>
    <name evidence="5" type="ORF">ACM44_09855</name>
</gene>
<dbReference type="FunFam" id="3.40.630.30:FF:000064">
    <property type="entry name" value="GNAT family acetyltransferase"/>
    <property type="match status" value="1"/>
</dbReference>
<dbReference type="CDD" id="cd04301">
    <property type="entry name" value="NAT_SF"/>
    <property type="match status" value="1"/>
</dbReference>
<dbReference type="SUPFAM" id="SSF55729">
    <property type="entry name" value="Acyl-CoA N-acyltransferases (Nat)"/>
    <property type="match status" value="1"/>
</dbReference>
<evidence type="ECO:0000313" key="6">
    <source>
        <dbReference type="Proteomes" id="UP000035900"/>
    </source>
</evidence>
<dbReference type="Pfam" id="PF00583">
    <property type="entry name" value="Acetyltransf_1"/>
    <property type="match status" value="1"/>
</dbReference>
<evidence type="ECO:0000256" key="2">
    <source>
        <dbReference type="ARBA" id="ARBA00022679"/>
    </source>
</evidence>
<proteinExistence type="inferred from homology"/>
<dbReference type="Proteomes" id="UP000035900">
    <property type="component" value="Unassembled WGS sequence"/>
</dbReference>
<dbReference type="GO" id="GO:0008080">
    <property type="term" value="F:N-acetyltransferase activity"/>
    <property type="evidence" value="ECO:0007669"/>
    <property type="project" value="TreeGrafter"/>
</dbReference>
<feature type="domain" description="N-acetyltransferase" evidence="4">
    <location>
        <begin position="2"/>
        <end position="157"/>
    </location>
</feature>
<keyword evidence="2 5" id="KW-0808">Transferase</keyword>
<organism evidence="5 6">
    <name type="scientific">Chryseobacterium koreense CCUG 49689</name>
    <dbReference type="NCBI Taxonomy" id="1304281"/>
    <lineage>
        <taxon>Bacteria</taxon>
        <taxon>Pseudomonadati</taxon>
        <taxon>Bacteroidota</taxon>
        <taxon>Flavobacteriia</taxon>
        <taxon>Flavobacteriales</taxon>
        <taxon>Weeksellaceae</taxon>
        <taxon>Chryseobacterium group</taxon>
        <taxon>Chryseobacterium</taxon>
    </lineage>
</organism>
<accession>A0A0J7IYU5</accession>
<dbReference type="STRING" id="1304281.ACM44_09855"/>
<comment type="similarity">
    <text evidence="1">Belongs to the acetyltransferase family.</text>
</comment>
<dbReference type="InterPro" id="IPR016181">
    <property type="entry name" value="Acyl_CoA_acyltransferase"/>
</dbReference>
<dbReference type="PROSITE" id="PS51186">
    <property type="entry name" value="GNAT"/>
    <property type="match status" value="1"/>
</dbReference>
<dbReference type="PANTHER" id="PTHR10545">
    <property type="entry name" value="DIAMINE N-ACETYLTRANSFERASE"/>
    <property type="match status" value="1"/>
</dbReference>
<dbReference type="InterPro" id="IPR051016">
    <property type="entry name" value="Diverse_Substrate_AcTransf"/>
</dbReference>
<comment type="caution">
    <text evidence="5">The sequence shown here is derived from an EMBL/GenBank/DDBJ whole genome shotgun (WGS) entry which is preliminary data.</text>
</comment>
<dbReference type="PATRIC" id="fig|1304281.5.peg.2121"/>
<protein>
    <submittedName>
        <fullName evidence="5">GNAT family acetyltransferase</fullName>
    </submittedName>
</protein>
<dbReference type="Gene3D" id="3.40.630.30">
    <property type="match status" value="1"/>
</dbReference>
<evidence type="ECO:0000313" key="5">
    <source>
        <dbReference type="EMBL" id="KMQ70996.1"/>
    </source>
</evidence>
<dbReference type="InterPro" id="IPR000182">
    <property type="entry name" value="GNAT_dom"/>
</dbReference>
<evidence type="ECO:0000259" key="4">
    <source>
        <dbReference type="PROSITE" id="PS51186"/>
    </source>
</evidence>
<dbReference type="RefSeq" id="WP_048499947.1">
    <property type="nucleotide sequence ID" value="NZ_LFNG01000012.1"/>
</dbReference>
<dbReference type="AlphaFoldDB" id="A0A0J7IYU5"/>
<evidence type="ECO:0000256" key="1">
    <source>
        <dbReference type="ARBA" id="ARBA00008694"/>
    </source>
</evidence>